<keyword evidence="3" id="KW-1185">Reference proteome</keyword>
<dbReference type="STRING" id="531814.SAMN04487944_1352"/>
<gene>
    <name evidence="2" type="ORF">SAMN04487944_1352</name>
</gene>
<reference evidence="2 3" key="1">
    <citation type="submission" date="2016-10" db="EMBL/GenBank/DDBJ databases">
        <authorList>
            <person name="de Groot N.N."/>
        </authorList>
    </citation>
    <scope>NUCLEOTIDE SEQUENCE [LARGE SCALE GENOMIC DNA]</scope>
    <source>
        <strain evidence="2 3">CGMCC 1.7727</strain>
    </source>
</reference>
<keyword evidence="1" id="KW-0472">Membrane</keyword>
<dbReference type="OrthoDB" id="2663534at2"/>
<organism evidence="2 3">
    <name type="scientific">Gracilibacillus ureilyticus</name>
    <dbReference type="NCBI Taxonomy" id="531814"/>
    <lineage>
        <taxon>Bacteria</taxon>
        <taxon>Bacillati</taxon>
        <taxon>Bacillota</taxon>
        <taxon>Bacilli</taxon>
        <taxon>Bacillales</taxon>
        <taxon>Bacillaceae</taxon>
        <taxon>Gracilibacillus</taxon>
    </lineage>
</organism>
<name>A0A1H9W3H6_9BACI</name>
<evidence type="ECO:0000313" key="2">
    <source>
        <dbReference type="EMBL" id="SES28486.1"/>
    </source>
</evidence>
<dbReference type="AlphaFoldDB" id="A0A1H9W3H6"/>
<accession>A0A1H9W3H6</accession>
<proteinExistence type="predicted"/>
<dbReference type="EMBL" id="FOGL01000035">
    <property type="protein sequence ID" value="SES28486.1"/>
    <property type="molecule type" value="Genomic_DNA"/>
</dbReference>
<feature type="transmembrane region" description="Helical" evidence="1">
    <location>
        <begin position="31"/>
        <end position="49"/>
    </location>
</feature>
<dbReference type="RefSeq" id="WP_089744427.1">
    <property type="nucleotide sequence ID" value="NZ_FOGL01000035.1"/>
</dbReference>
<keyword evidence="1" id="KW-0812">Transmembrane</keyword>
<protein>
    <submittedName>
        <fullName evidence="2">Uncharacterized protein</fullName>
    </submittedName>
</protein>
<evidence type="ECO:0000256" key="1">
    <source>
        <dbReference type="SAM" id="Phobius"/>
    </source>
</evidence>
<sequence>MTKLIIIILILLLFSFLTLKAFTVKWKHNLIITFVIGIIIISAIIFGLSTDSIKGKIIKSDHNDQLLMECQVPYLFTQGEEVGYYCSVGVTPQTVIKNLKGERLSVKEIEDKLVSVILEKRHIFTKGDRSREVTAKEITLLR</sequence>
<evidence type="ECO:0000313" key="3">
    <source>
        <dbReference type="Proteomes" id="UP000199687"/>
    </source>
</evidence>
<dbReference type="Proteomes" id="UP000199687">
    <property type="component" value="Unassembled WGS sequence"/>
</dbReference>
<keyword evidence="1" id="KW-1133">Transmembrane helix</keyword>